<keyword evidence="2" id="KW-0812">Transmembrane</keyword>
<keyword evidence="2" id="KW-1133">Transmembrane helix</keyword>
<accession>A0AAW1P0I0</accession>
<name>A0AAW1P0I0_9CHLO</name>
<feature type="transmembrane region" description="Helical" evidence="2">
    <location>
        <begin position="107"/>
        <end position="134"/>
    </location>
</feature>
<proteinExistence type="predicted"/>
<sequence length="199" mass="21689">MIASCSYSTLFTSQQALPRHQSLSQRQHWRSSRLEAKRRGRDPAYDDVELDDEWGGTDFQLSNVQGWGKKAFATANGFADRVVDLAMDLAPDSISRTVVATAVKGGLVLGVITLVQGLLGSVLLFGTVALALYVGTKVFNGGKGDDSSAGGNRGRSNNQPAWKQGLPSGKASKSDLMDVWFEEKESRPPRSRQRQNDWS</sequence>
<keyword evidence="2" id="KW-0472">Membrane</keyword>
<evidence type="ECO:0000313" key="3">
    <source>
        <dbReference type="EMBL" id="KAK9801983.1"/>
    </source>
</evidence>
<dbReference type="AlphaFoldDB" id="A0AAW1P0I0"/>
<protein>
    <submittedName>
        <fullName evidence="3">Uncharacterized protein</fullName>
    </submittedName>
</protein>
<gene>
    <name evidence="3" type="ORF">WJX73_006435</name>
</gene>
<evidence type="ECO:0000313" key="4">
    <source>
        <dbReference type="Proteomes" id="UP001465755"/>
    </source>
</evidence>
<keyword evidence="4" id="KW-1185">Reference proteome</keyword>
<reference evidence="3 4" key="1">
    <citation type="journal article" date="2024" name="Nat. Commun.">
        <title>Phylogenomics reveals the evolutionary origins of lichenization in chlorophyte algae.</title>
        <authorList>
            <person name="Puginier C."/>
            <person name="Libourel C."/>
            <person name="Otte J."/>
            <person name="Skaloud P."/>
            <person name="Haon M."/>
            <person name="Grisel S."/>
            <person name="Petersen M."/>
            <person name="Berrin J.G."/>
            <person name="Delaux P.M."/>
            <person name="Dal Grande F."/>
            <person name="Keller J."/>
        </authorList>
    </citation>
    <scope>NUCLEOTIDE SEQUENCE [LARGE SCALE GENOMIC DNA]</scope>
    <source>
        <strain evidence="3 4">SAG 2036</strain>
    </source>
</reference>
<dbReference type="Proteomes" id="UP001465755">
    <property type="component" value="Unassembled WGS sequence"/>
</dbReference>
<feature type="compositionally biased region" description="Basic and acidic residues" evidence="1">
    <location>
        <begin position="172"/>
        <end position="188"/>
    </location>
</feature>
<organism evidence="3 4">
    <name type="scientific">Symbiochloris irregularis</name>
    <dbReference type="NCBI Taxonomy" id="706552"/>
    <lineage>
        <taxon>Eukaryota</taxon>
        <taxon>Viridiplantae</taxon>
        <taxon>Chlorophyta</taxon>
        <taxon>core chlorophytes</taxon>
        <taxon>Trebouxiophyceae</taxon>
        <taxon>Trebouxiales</taxon>
        <taxon>Trebouxiaceae</taxon>
        <taxon>Symbiochloris</taxon>
    </lineage>
</organism>
<comment type="caution">
    <text evidence="3">The sequence shown here is derived from an EMBL/GenBank/DDBJ whole genome shotgun (WGS) entry which is preliminary data.</text>
</comment>
<dbReference type="EMBL" id="JALJOQ010000073">
    <property type="protein sequence ID" value="KAK9801983.1"/>
    <property type="molecule type" value="Genomic_DNA"/>
</dbReference>
<evidence type="ECO:0000256" key="1">
    <source>
        <dbReference type="SAM" id="MobiDB-lite"/>
    </source>
</evidence>
<evidence type="ECO:0000256" key="2">
    <source>
        <dbReference type="SAM" id="Phobius"/>
    </source>
</evidence>
<feature type="region of interest" description="Disordered" evidence="1">
    <location>
        <begin position="143"/>
        <end position="199"/>
    </location>
</feature>